<reference evidence="2" key="1">
    <citation type="submission" date="2022-10" db="EMBL/GenBank/DDBJ databases">
        <title>Genome assembly of Pristionchus species.</title>
        <authorList>
            <person name="Yoshida K."/>
            <person name="Sommer R.J."/>
        </authorList>
    </citation>
    <scope>NUCLEOTIDE SEQUENCE [LARGE SCALE GENOMIC DNA]</scope>
    <source>
        <strain evidence="2">RS5460</strain>
    </source>
</reference>
<accession>A0AAN5C8K6</accession>
<gene>
    <name evidence="1" type="ORF">PMAYCL1PPCAC_04895</name>
</gene>
<dbReference type="AlphaFoldDB" id="A0AAN5C8K6"/>
<dbReference type="EMBL" id="BTRK01000002">
    <property type="protein sequence ID" value="GMR34700.1"/>
    <property type="molecule type" value="Genomic_DNA"/>
</dbReference>
<evidence type="ECO:0000313" key="1">
    <source>
        <dbReference type="EMBL" id="GMR34700.1"/>
    </source>
</evidence>
<dbReference type="Proteomes" id="UP001328107">
    <property type="component" value="Unassembled WGS sequence"/>
</dbReference>
<protein>
    <submittedName>
        <fullName evidence="1">Uncharacterized protein</fullName>
    </submittedName>
</protein>
<name>A0AAN5C8K6_9BILA</name>
<evidence type="ECO:0000313" key="2">
    <source>
        <dbReference type="Proteomes" id="UP001328107"/>
    </source>
</evidence>
<comment type="caution">
    <text evidence="1">The sequence shown here is derived from an EMBL/GenBank/DDBJ whole genome shotgun (WGS) entry which is preliminary data.</text>
</comment>
<feature type="non-terminal residue" evidence="1">
    <location>
        <position position="1"/>
    </location>
</feature>
<keyword evidence="2" id="KW-1185">Reference proteome</keyword>
<organism evidence="1 2">
    <name type="scientific">Pristionchus mayeri</name>
    <dbReference type="NCBI Taxonomy" id="1317129"/>
    <lineage>
        <taxon>Eukaryota</taxon>
        <taxon>Metazoa</taxon>
        <taxon>Ecdysozoa</taxon>
        <taxon>Nematoda</taxon>
        <taxon>Chromadorea</taxon>
        <taxon>Rhabditida</taxon>
        <taxon>Rhabditina</taxon>
        <taxon>Diplogasteromorpha</taxon>
        <taxon>Diplogasteroidea</taxon>
        <taxon>Neodiplogasteridae</taxon>
        <taxon>Pristionchus</taxon>
    </lineage>
</organism>
<sequence length="71" mass="8428">IFSSILNFISTLFGNNRSNMTNAGLYFWNINSPERIVRTRQLLMQLPTMRSVHMVHYLRGYPAEDTRPYIY</sequence>
<proteinExistence type="predicted"/>